<sequence length="1117" mass="120310">MSGTTGFGAGWFSAARQASLALFLSLPLVAAAFAQEPIAFEAEPQDGYARLILSFPERLNLPAYTVSADNGVLIIALDGVEMDGTLPDVGMIIGDYASVVRFDPDREAIRMGLRAPLRINTIAAGEQLYIDLMPTGWSGPPPGLPEPVIARLAERAESAARIAEERRRAEMVEEYRPRALISLGRHPTFTRVMFDWNVGTKAEFSQDGLDARLKFDWPVPIDLYPLLAGLPPQIASVTADIAPSGTELRFTLAQDVPLRFYENGLAQFVLDIDDPAAAADRFDMAALIAAAEGLATPAAEQAEAGMPSLADAAPVVAPEAIVPHVSAIGSTVRVVFPFASETPSAVFRRGNVVWLVFDTATPIAQPSAAGGDILDGLVSAFTVQAAGASQVVRMELSQNRLATLGSEGRSWVISLGDTLLDVTDPIAFERRRSASGFYEIVAGLHRPFKVHQLRDPDVGDILDVVTALPPAQGVVRDLAYVDFLAPRSAHGLVIKPLHDGVRVAIEGEAVAISAATGLTVSEETDVRFRMPINGTDSALDLVAHYVPNPLQFEERRAELMARAAASEGRELDMARLDLAQFYLGNGFAHESIGVLGVMASQLRQTVLETEMLATLAAANTLAGRTQEALSILNSDPMRDEADAMIWRAIARGEAGIDPASARLDALGARSVVKDYPNWVQARFALAAIRAALTQGDADMAADLLAGVELSTLSRDQMAQYELFSGMLDHLNGRETEALESYGRVIASDRRPSAAEAVLRTIELLDATGRLDVHRAASALSAQAALWRGGPLEVAMSEKLADLLYRDDQYRQAFVMTQDMANTIAAGPALDRLLERARIEFAGLYLDGKADVLPPIEALSLYYDFRQLTPPGSDGDMMIRNLAERLVKVDLLGQAAELLQYQVDNRLQGAARAQVAADLAVVYMAGHDPNAALSVLSATRLAGLPPGLERQRRVLEAGALISAGRQALALDLLSGLTGRDAELLRIEALWSTKRYREASEKIELLYAPQADDGALTPMARMNVIKAAVGYLFANDTIGMARLRTRYSEAMAQVPEWPMFALVTEEMDINAAGIRDLARQVANTESINAFLNAYRETYAGENALTPLRAAERTQSLASL</sequence>
<evidence type="ECO:0000256" key="1">
    <source>
        <dbReference type="SAM" id="SignalP"/>
    </source>
</evidence>
<dbReference type="OrthoDB" id="7431909at2"/>
<name>A0A369W6G0_9HYPH</name>
<feature type="signal peptide" evidence="1">
    <location>
        <begin position="1"/>
        <end position="34"/>
    </location>
</feature>
<gene>
    <name evidence="2" type="ORF">DVH29_02445</name>
</gene>
<dbReference type="Proteomes" id="UP000253759">
    <property type="component" value="Unassembled WGS sequence"/>
</dbReference>
<evidence type="ECO:0000313" key="2">
    <source>
        <dbReference type="EMBL" id="RDE10266.1"/>
    </source>
</evidence>
<accession>A0A369W6G0</accession>
<comment type="caution">
    <text evidence="2">The sequence shown here is derived from an EMBL/GenBank/DDBJ whole genome shotgun (WGS) entry which is preliminary data.</text>
</comment>
<dbReference type="EMBL" id="QQNH01000002">
    <property type="protein sequence ID" value="RDE10266.1"/>
    <property type="molecule type" value="Genomic_DNA"/>
</dbReference>
<dbReference type="RefSeq" id="WP_114644562.1">
    <property type="nucleotide sequence ID" value="NZ_QQNH01000002.1"/>
</dbReference>
<keyword evidence="1" id="KW-0732">Signal</keyword>
<proteinExistence type="predicted"/>
<organism evidence="2 3">
    <name type="scientific">Pelagibacterium lacus</name>
    <dbReference type="NCBI Taxonomy" id="2282655"/>
    <lineage>
        <taxon>Bacteria</taxon>
        <taxon>Pseudomonadati</taxon>
        <taxon>Pseudomonadota</taxon>
        <taxon>Alphaproteobacteria</taxon>
        <taxon>Hyphomicrobiales</taxon>
        <taxon>Devosiaceae</taxon>
        <taxon>Pelagibacterium</taxon>
    </lineage>
</organism>
<evidence type="ECO:0000313" key="3">
    <source>
        <dbReference type="Proteomes" id="UP000253759"/>
    </source>
</evidence>
<keyword evidence="3" id="KW-1185">Reference proteome</keyword>
<protein>
    <recommendedName>
        <fullName evidence="4">Tetratricopeptide repeat protein</fullName>
    </recommendedName>
</protein>
<dbReference type="AlphaFoldDB" id="A0A369W6G0"/>
<reference evidence="3" key="1">
    <citation type="submission" date="2018-07" db="EMBL/GenBank/DDBJ databases">
        <authorList>
            <person name="Liu B.-T."/>
            <person name="Du Z."/>
        </authorList>
    </citation>
    <scope>NUCLEOTIDE SEQUENCE [LARGE SCALE GENOMIC DNA]</scope>
    <source>
        <strain evidence="3">XYN52</strain>
    </source>
</reference>
<evidence type="ECO:0008006" key="4">
    <source>
        <dbReference type="Google" id="ProtNLM"/>
    </source>
</evidence>
<feature type="chain" id="PRO_5016917856" description="Tetratricopeptide repeat protein" evidence="1">
    <location>
        <begin position="35"/>
        <end position="1117"/>
    </location>
</feature>